<feature type="transmembrane region" description="Helical" evidence="1">
    <location>
        <begin position="43"/>
        <end position="60"/>
    </location>
</feature>
<protein>
    <recommendedName>
        <fullName evidence="4">NADH-quinone oxidoreductase subunit J</fullName>
    </recommendedName>
</protein>
<dbReference type="GO" id="GO:0008137">
    <property type="term" value="F:NADH dehydrogenase (ubiquinone) activity"/>
    <property type="evidence" value="ECO:0007669"/>
    <property type="project" value="InterPro"/>
</dbReference>
<dbReference type="Pfam" id="PF00499">
    <property type="entry name" value="Oxidored_q3"/>
    <property type="match status" value="1"/>
</dbReference>
<dbReference type="EMBL" id="DQVM01000128">
    <property type="protein sequence ID" value="HIQ30236.1"/>
    <property type="molecule type" value="Genomic_DNA"/>
</dbReference>
<reference evidence="2" key="1">
    <citation type="journal article" date="2020" name="ISME J.">
        <title>Gammaproteobacteria mediating utilization of methyl-, sulfur- and petroleum organic compounds in deep ocean hydrothermal plumes.</title>
        <authorList>
            <person name="Zhou Z."/>
            <person name="Liu Y."/>
            <person name="Pan J."/>
            <person name="Cron B.R."/>
            <person name="Toner B.M."/>
            <person name="Anantharaman K."/>
            <person name="Breier J.A."/>
            <person name="Dick G.J."/>
            <person name="Li M."/>
        </authorList>
    </citation>
    <scope>NUCLEOTIDE SEQUENCE</scope>
    <source>
        <strain evidence="2">SZUA-1515</strain>
    </source>
</reference>
<feature type="transmembrane region" description="Helical" evidence="1">
    <location>
        <begin position="66"/>
        <end position="87"/>
    </location>
</feature>
<keyword evidence="1" id="KW-1133">Transmembrane helix</keyword>
<dbReference type="Gene3D" id="1.20.120.1200">
    <property type="entry name" value="NADH-ubiquinone/plastoquinone oxidoreductase chain 6, subunit NuoJ"/>
    <property type="match status" value="1"/>
</dbReference>
<dbReference type="Proteomes" id="UP000608579">
    <property type="component" value="Unassembled WGS sequence"/>
</dbReference>
<evidence type="ECO:0000313" key="2">
    <source>
        <dbReference type="EMBL" id="HIQ30236.1"/>
    </source>
</evidence>
<keyword evidence="1" id="KW-0472">Membrane</keyword>
<proteinExistence type="predicted"/>
<name>A0A832ZWN7_CALS0</name>
<evidence type="ECO:0000313" key="3">
    <source>
        <dbReference type="Proteomes" id="UP000608579"/>
    </source>
</evidence>
<comment type="caution">
    <text evidence="2">The sequence shown here is derived from an EMBL/GenBank/DDBJ whole genome shotgun (WGS) entry which is preliminary data.</text>
</comment>
<keyword evidence="1" id="KW-0812">Transmembrane</keyword>
<evidence type="ECO:0000256" key="1">
    <source>
        <dbReference type="SAM" id="Phobius"/>
    </source>
</evidence>
<dbReference type="AlphaFoldDB" id="A0A832ZWN7"/>
<feature type="transmembrane region" description="Helical" evidence="1">
    <location>
        <begin position="20"/>
        <end position="36"/>
    </location>
</feature>
<dbReference type="InterPro" id="IPR042106">
    <property type="entry name" value="Nuo/plastoQ_OxRdtase_6_NuoJ"/>
</dbReference>
<gene>
    <name evidence="2" type="ORF">EYH45_06705</name>
</gene>
<accession>A0A832ZWN7</accession>
<organism evidence="2 3">
    <name type="scientific">Caldiarchaeum subterraneum</name>
    <dbReference type="NCBI Taxonomy" id="311458"/>
    <lineage>
        <taxon>Archaea</taxon>
        <taxon>Nitrososphaerota</taxon>
        <taxon>Candidatus Caldarchaeales</taxon>
        <taxon>Candidatus Caldarchaeaceae</taxon>
        <taxon>Candidatus Caldarchaeum</taxon>
    </lineage>
</organism>
<dbReference type="InterPro" id="IPR001457">
    <property type="entry name" value="NADH_UbQ/plastoQ_OxRdtase_su6"/>
</dbReference>
<evidence type="ECO:0008006" key="4">
    <source>
        <dbReference type="Google" id="ProtNLM"/>
    </source>
</evidence>
<sequence length="93" mass="10156">MLLRSFAGRWGVKMLESLEFILLVLTVVFAIMAIEYTHLIKSVMGLLGVAASIGILFFLLGAYQVAILQLLVYAGGIIALFIVVILLTRGVEE</sequence>